<dbReference type="Proteomes" id="UP001187531">
    <property type="component" value="Unassembled WGS sequence"/>
</dbReference>
<evidence type="ECO:0000313" key="3">
    <source>
        <dbReference type="EMBL" id="KAK2724653.1"/>
    </source>
</evidence>
<evidence type="ECO:0000313" key="4">
    <source>
        <dbReference type="Proteomes" id="UP001187531"/>
    </source>
</evidence>
<sequence>MTVGPQFPFFPALLPVMLRSRKKDVRVKPNRKLDKRSSRGMVFENEELRMRTIEINAEVEKGKDDIKKLRKENDHLRREMWSLRDEYDRLEKLIKHLDLVPAYDITLEDQEDEIIDDEDVDDDAYNPDVDNLQNYQKAYGFVPLKYSTESPSKSSYSYCKQSPYRENSSRLHQRSCSQPQLAHLPRCSTPDYFQPGHFSALDIPIDDGNDNTQTLRCESECASDKGSCCTVAHQSGEGSSACDMNDSKSIVACSGQVNQGFTENEPDGFSTVQRRCRTIVEKVRTNGVETQVVREASVKQVTNRQFDQPGASSSQYVAFTQSSCQDGVMRQSVTFQRNSYLFLPNEKGHNDVGQIKNCPSHQRSNSGATVSSEQSNSSVIHVANGATESFVRIHSIDRNTVIFNVSEHPALRQIVVQDVIDSLESQLDSNLCVVKGVRIVNGVAYISLAKREHVLNLLRVGLKIRDSQIKLVDVVRDATVILLTGVPYYISDGTIATLLSGYGSVIGEMERRYYKGVDTGERLVRIRLRKHVRLPRQLSVGGSRILLRLLRSDEMNQTINGIGEDTGIKSRSNSYRFHPRNEGGNVYDVPMRRRTSSDERKSRTKLSSSVVIPILNSSPKLIKDSNQNNEEPPLTPRIDKAFEYRSQLSVNLRMSAEIPQEAIWDAEDGPQLLPGEGHIQPLSVRALISSHQRHGSISSCSSKGRRNSDSPKKLKEQLQADGLSDCRTPSPSRLKESPLKCKGTVNFEDSSSSKKSSKSAKSKNGILRKSANNEDSIELVDMCESEKLKKCKNRFPRSFSLADSFKFKASEKDKGKRIPKLESVSETVSTSEEPMLLQSQRRDSERSIGEISRSSKSSSRKSGDLPWCGCWGNGCL</sequence>
<comment type="caution">
    <text evidence="3">The sequence shown here is derived from an EMBL/GenBank/DDBJ whole genome shotgun (WGS) entry which is preliminary data.</text>
</comment>
<organism evidence="3 4">
    <name type="scientific">Artemia franciscana</name>
    <name type="common">Brine shrimp</name>
    <name type="synonym">Artemia sanfranciscana</name>
    <dbReference type="NCBI Taxonomy" id="6661"/>
    <lineage>
        <taxon>Eukaryota</taxon>
        <taxon>Metazoa</taxon>
        <taxon>Ecdysozoa</taxon>
        <taxon>Arthropoda</taxon>
        <taxon>Crustacea</taxon>
        <taxon>Branchiopoda</taxon>
        <taxon>Anostraca</taxon>
        <taxon>Artemiidae</taxon>
        <taxon>Artemia</taxon>
    </lineage>
</organism>
<feature type="region of interest" description="Disordered" evidence="2">
    <location>
        <begin position="561"/>
        <end position="606"/>
    </location>
</feature>
<name>A0AA88IAT9_ARTSF</name>
<protein>
    <submittedName>
        <fullName evidence="3">Uncharacterized protein</fullName>
    </submittedName>
</protein>
<keyword evidence="4" id="KW-1185">Reference proteome</keyword>
<evidence type="ECO:0000256" key="1">
    <source>
        <dbReference type="SAM" id="Coils"/>
    </source>
</evidence>
<reference evidence="3" key="1">
    <citation type="submission" date="2023-07" db="EMBL/GenBank/DDBJ databases">
        <title>Chromosome-level genome assembly of Artemia franciscana.</title>
        <authorList>
            <person name="Jo E."/>
        </authorList>
    </citation>
    <scope>NUCLEOTIDE SEQUENCE</scope>
    <source>
        <tissue evidence="3">Whole body</tissue>
    </source>
</reference>
<dbReference type="EMBL" id="JAVRJZ010000003">
    <property type="protein sequence ID" value="KAK2724652.1"/>
    <property type="molecule type" value="Genomic_DNA"/>
</dbReference>
<dbReference type="EMBL" id="JAVRJZ010000003">
    <property type="protein sequence ID" value="KAK2724653.1"/>
    <property type="molecule type" value="Genomic_DNA"/>
</dbReference>
<feature type="region of interest" description="Disordered" evidence="2">
    <location>
        <begin position="810"/>
        <end position="866"/>
    </location>
</feature>
<feature type="compositionally biased region" description="Basic and acidic residues" evidence="2">
    <location>
        <begin position="706"/>
        <end position="718"/>
    </location>
</feature>
<evidence type="ECO:0000256" key="2">
    <source>
        <dbReference type="SAM" id="MobiDB-lite"/>
    </source>
</evidence>
<feature type="compositionally biased region" description="Low complexity" evidence="2">
    <location>
        <begin position="822"/>
        <end position="833"/>
    </location>
</feature>
<dbReference type="EMBL" id="JAVRJZ010000003">
    <property type="protein sequence ID" value="KAK2724654.1"/>
    <property type="molecule type" value="Genomic_DNA"/>
</dbReference>
<accession>A0AA88IAT9</accession>
<feature type="compositionally biased region" description="Basic and acidic residues" evidence="2">
    <location>
        <begin position="810"/>
        <end position="820"/>
    </location>
</feature>
<feature type="region of interest" description="Disordered" evidence="2">
    <location>
        <begin position="693"/>
        <end position="767"/>
    </location>
</feature>
<proteinExistence type="predicted"/>
<dbReference type="AlphaFoldDB" id="A0AA88IAT9"/>
<feature type="coiled-coil region" evidence="1">
    <location>
        <begin position="59"/>
        <end position="93"/>
    </location>
</feature>
<keyword evidence="1" id="KW-0175">Coiled coil</keyword>
<gene>
    <name evidence="3" type="ORF">QYM36_001221</name>
</gene>